<dbReference type="Gene3D" id="1.25.10.10">
    <property type="entry name" value="Leucine-rich Repeat Variant"/>
    <property type="match status" value="1"/>
</dbReference>
<dbReference type="KEGG" id="rmc:RMONA_05010"/>
<accession>A0A0B7J334</accession>
<evidence type="ECO:0000313" key="2">
    <source>
        <dbReference type="Proteomes" id="UP000018149"/>
    </source>
</evidence>
<reference evidence="1 2" key="1">
    <citation type="submission" date="2015-01" db="EMBL/GenBank/DDBJ databases">
        <title>Draft genome sequence of Rickettsia monacensis strain IrR/Munich.</title>
        <authorList>
            <person name="Felsheim R.F."/>
            <person name="Johnson S.L."/>
            <person name="Kurtti T.J."/>
            <person name="Munderloh U.G."/>
        </authorList>
    </citation>
    <scope>NUCLEOTIDE SEQUENCE [LARGE SCALE GENOMIC DNA]</scope>
    <source>
        <strain evidence="1 2">IrR/Munich</strain>
    </source>
</reference>
<evidence type="ECO:0000313" key="1">
    <source>
        <dbReference type="EMBL" id="CEO17380.1"/>
    </source>
</evidence>
<dbReference type="EMBL" id="LN794217">
    <property type="protein sequence ID" value="CEO17380.1"/>
    <property type="molecule type" value="Genomic_DNA"/>
</dbReference>
<proteinExistence type="predicted"/>
<evidence type="ECO:0008006" key="3">
    <source>
        <dbReference type="Google" id="ProtNLM"/>
    </source>
</evidence>
<dbReference type="InterPro" id="IPR011989">
    <property type="entry name" value="ARM-like"/>
</dbReference>
<dbReference type="HOGENOM" id="CLU_1132927_0_0_5"/>
<gene>
    <name evidence="1" type="ORF">RMONA_05010</name>
</gene>
<organism evidence="1 2">
    <name type="scientific">Rickettsia monacensis</name>
    <dbReference type="NCBI Taxonomy" id="109232"/>
    <lineage>
        <taxon>Bacteria</taxon>
        <taxon>Pseudomonadati</taxon>
        <taxon>Pseudomonadota</taxon>
        <taxon>Alphaproteobacteria</taxon>
        <taxon>Rickettsiales</taxon>
        <taxon>Rickettsiaceae</taxon>
        <taxon>Rickettsieae</taxon>
        <taxon>Rickettsia</taxon>
        <taxon>spotted fever group</taxon>
    </lineage>
</organism>
<sequence>MIMSEEEYRNQPDVIDLSEWEKTFYYLIYVGHYKDYDDALDILTQNLRNPEELIQVAAVEAIGRLVERFYNIKEDLILPLLFENLKSTSEKINATNLTLVSIVICIPRLERKVYLEYFKKNLKFLSHKKLKIFIDKTLINSLKNEKEKIEFILGFCQNSLNYQEALEICLYFLKKNESTEINSAAFVGLTYIIARFQKIELKAILPFITKYLKHSSIGSDL</sequence>
<dbReference type="SUPFAM" id="SSF48371">
    <property type="entry name" value="ARM repeat"/>
    <property type="match status" value="1"/>
</dbReference>
<dbReference type="InterPro" id="IPR016024">
    <property type="entry name" value="ARM-type_fold"/>
</dbReference>
<dbReference type="AlphaFoldDB" id="A0A0B7J334"/>
<name>A0A0B7J334_9RICK</name>
<dbReference type="STRING" id="109232.RMONA_05010"/>
<dbReference type="RefSeq" id="WP_023507802.1">
    <property type="nucleotide sequence ID" value="NZ_LN794217.1"/>
</dbReference>
<protein>
    <recommendedName>
        <fullName evidence="3">HEAT repeat protein</fullName>
    </recommendedName>
</protein>
<keyword evidence="2" id="KW-1185">Reference proteome</keyword>
<dbReference type="Proteomes" id="UP000018149">
    <property type="component" value="Chromosome I"/>
</dbReference>